<dbReference type="Gene3D" id="1.10.10.10">
    <property type="entry name" value="Winged helix-like DNA-binding domain superfamily/Winged helix DNA-binding domain"/>
    <property type="match status" value="1"/>
</dbReference>
<evidence type="ECO:0000259" key="4">
    <source>
        <dbReference type="PROSITE" id="PS50995"/>
    </source>
</evidence>
<dbReference type="PANTHER" id="PTHR42756">
    <property type="entry name" value="TRANSCRIPTIONAL REGULATOR, MARR"/>
    <property type="match status" value="1"/>
</dbReference>
<dbReference type="Pfam" id="PF01047">
    <property type="entry name" value="MarR"/>
    <property type="match status" value="1"/>
</dbReference>
<dbReference type="InterPro" id="IPR023187">
    <property type="entry name" value="Tscrpt_reg_MarR-type_CS"/>
</dbReference>
<keyword evidence="2" id="KW-0238">DNA-binding</keyword>
<dbReference type="PRINTS" id="PR00598">
    <property type="entry name" value="HTHMARR"/>
</dbReference>
<dbReference type="PROSITE" id="PS50995">
    <property type="entry name" value="HTH_MARR_2"/>
    <property type="match status" value="1"/>
</dbReference>
<dbReference type="InterPro" id="IPR000835">
    <property type="entry name" value="HTH_MarR-typ"/>
</dbReference>
<dbReference type="InterPro" id="IPR036390">
    <property type="entry name" value="WH_DNA-bd_sf"/>
</dbReference>
<comment type="caution">
    <text evidence="5">The sequence shown here is derived from an EMBL/GenBank/DDBJ whole genome shotgun (WGS) entry which is preliminary data.</text>
</comment>
<keyword evidence="3" id="KW-0804">Transcription</keyword>
<dbReference type="EMBL" id="BAAAON010000001">
    <property type="protein sequence ID" value="GAA2174650.1"/>
    <property type="molecule type" value="Genomic_DNA"/>
</dbReference>
<dbReference type="SUPFAM" id="SSF46785">
    <property type="entry name" value="Winged helix' DNA-binding domain"/>
    <property type="match status" value="1"/>
</dbReference>
<evidence type="ECO:0000313" key="6">
    <source>
        <dbReference type="Proteomes" id="UP001500974"/>
    </source>
</evidence>
<accession>A0ABN3ATN7</accession>
<organism evidence="5 6">
    <name type="scientific">Arthrobacter parietis</name>
    <dbReference type="NCBI Taxonomy" id="271434"/>
    <lineage>
        <taxon>Bacteria</taxon>
        <taxon>Bacillati</taxon>
        <taxon>Actinomycetota</taxon>
        <taxon>Actinomycetes</taxon>
        <taxon>Micrococcales</taxon>
        <taxon>Micrococcaceae</taxon>
        <taxon>Arthrobacter</taxon>
    </lineage>
</organism>
<evidence type="ECO:0000256" key="2">
    <source>
        <dbReference type="ARBA" id="ARBA00023125"/>
    </source>
</evidence>
<name>A0ABN3ATN7_9MICC</name>
<dbReference type="PROSITE" id="PS01117">
    <property type="entry name" value="HTH_MARR_1"/>
    <property type="match status" value="1"/>
</dbReference>
<feature type="domain" description="HTH marR-type" evidence="4">
    <location>
        <begin position="5"/>
        <end position="136"/>
    </location>
</feature>
<evidence type="ECO:0000313" key="5">
    <source>
        <dbReference type="EMBL" id="GAA2174650.1"/>
    </source>
</evidence>
<evidence type="ECO:0000256" key="3">
    <source>
        <dbReference type="ARBA" id="ARBA00023163"/>
    </source>
</evidence>
<dbReference type="Proteomes" id="UP001500974">
    <property type="component" value="Unassembled WGS sequence"/>
</dbReference>
<gene>
    <name evidence="5" type="ORF">GCM10009784_13840</name>
</gene>
<sequence length="167" mass="18524">MEINSWSIGRLLNTAARMNERYENERLKAHGITHSGLTLLRVLSDRSAVAQARLAAVLHIQPQTVGKTVERLELRGFVHRVRDQEDRRVLLVELTAIGRQLLSTLEAEEEEFDRSTGLANQNLRAALENVIVSLHPAVSNVDQQQAGLANSELISLSASVRGDRQSA</sequence>
<keyword evidence="6" id="KW-1185">Reference proteome</keyword>
<dbReference type="RefSeq" id="WP_277359931.1">
    <property type="nucleotide sequence ID" value="NZ_BAAAON010000001.1"/>
</dbReference>
<proteinExistence type="predicted"/>
<protein>
    <recommendedName>
        <fullName evidence="4">HTH marR-type domain-containing protein</fullName>
    </recommendedName>
</protein>
<dbReference type="InterPro" id="IPR036388">
    <property type="entry name" value="WH-like_DNA-bd_sf"/>
</dbReference>
<reference evidence="5 6" key="1">
    <citation type="journal article" date="2019" name="Int. J. Syst. Evol. Microbiol.">
        <title>The Global Catalogue of Microorganisms (GCM) 10K type strain sequencing project: providing services to taxonomists for standard genome sequencing and annotation.</title>
        <authorList>
            <consortium name="The Broad Institute Genomics Platform"/>
            <consortium name="The Broad Institute Genome Sequencing Center for Infectious Disease"/>
            <person name="Wu L."/>
            <person name="Ma J."/>
        </authorList>
    </citation>
    <scope>NUCLEOTIDE SEQUENCE [LARGE SCALE GENOMIC DNA]</scope>
    <source>
        <strain evidence="5 6">JCM 14917</strain>
    </source>
</reference>
<evidence type="ECO:0000256" key="1">
    <source>
        <dbReference type="ARBA" id="ARBA00023015"/>
    </source>
</evidence>
<keyword evidence="1" id="KW-0805">Transcription regulation</keyword>
<dbReference type="SMART" id="SM00347">
    <property type="entry name" value="HTH_MARR"/>
    <property type="match status" value="1"/>
</dbReference>
<dbReference type="PANTHER" id="PTHR42756:SF1">
    <property type="entry name" value="TRANSCRIPTIONAL REPRESSOR OF EMRAB OPERON"/>
    <property type="match status" value="1"/>
</dbReference>